<dbReference type="InParanoid" id="K1QLL5"/>
<gene>
    <name evidence="2" type="ORF">CGI_10026061</name>
</gene>
<accession>K1QLL5</accession>
<dbReference type="EMBL" id="JH817657">
    <property type="protein sequence ID" value="EKC29675.1"/>
    <property type="molecule type" value="Genomic_DNA"/>
</dbReference>
<feature type="region of interest" description="Disordered" evidence="1">
    <location>
        <begin position="1"/>
        <end position="26"/>
    </location>
</feature>
<dbReference type="HOGENOM" id="CLU_2760270_0_0_1"/>
<sequence>MKIFTLTGSGGEIQISNENTPQEFPDHAVSHHSMRLMDPPPTKIRNHHTELINPRNMDKNLRSHDKHVTM</sequence>
<reference evidence="2" key="1">
    <citation type="journal article" date="2012" name="Nature">
        <title>The oyster genome reveals stress adaptation and complexity of shell formation.</title>
        <authorList>
            <person name="Zhang G."/>
            <person name="Fang X."/>
            <person name="Guo X."/>
            <person name="Li L."/>
            <person name="Luo R."/>
            <person name="Xu F."/>
            <person name="Yang P."/>
            <person name="Zhang L."/>
            <person name="Wang X."/>
            <person name="Qi H."/>
            <person name="Xiong Z."/>
            <person name="Que H."/>
            <person name="Xie Y."/>
            <person name="Holland P.W."/>
            <person name="Paps J."/>
            <person name="Zhu Y."/>
            <person name="Wu F."/>
            <person name="Chen Y."/>
            <person name="Wang J."/>
            <person name="Peng C."/>
            <person name="Meng J."/>
            <person name="Yang L."/>
            <person name="Liu J."/>
            <person name="Wen B."/>
            <person name="Zhang N."/>
            <person name="Huang Z."/>
            <person name="Zhu Q."/>
            <person name="Feng Y."/>
            <person name="Mount A."/>
            <person name="Hedgecock D."/>
            <person name="Xu Z."/>
            <person name="Liu Y."/>
            <person name="Domazet-Loso T."/>
            <person name="Du Y."/>
            <person name="Sun X."/>
            <person name="Zhang S."/>
            <person name="Liu B."/>
            <person name="Cheng P."/>
            <person name="Jiang X."/>
            <person name="Li J."/>
            <person name="Fan D."/>
            <person name="Wang W."/>
            <person name="Fu W."/>
            <person name="Wang T."/>
            <person name="Wang B."/>
            <person name="Zhang J."/>
            <person name="Peng Z."/>
            <person name="Li Y."/>
            <person name="Li N."/>
            <person name="Wang J."/>
            <person name="Chen M."/>
            <person name="He Y."/>
            <person name="Tan F."/>
            <person name="Song X."/>
            <person name="Zheng Q."/>
            <person name="Huang R."/>
            <person name="Yang H."/>
            <person name="Du X."/>
            <person name="Chen L."/>
            <person name="Yang M."/>
            <person name="Gaffney P.M."/>
            <person name="Wang S."/>
            <person name="Luo L."/>
            <person name="She Z."/>
            <person name="Ming Y."/>
            <person name="Huang W."/>
            <person name="Zhang S."/>
            <person name="Huang B."/>
            <person name="Zhang Y."/>
            <person name="Qu T."/>
            <person name="Ni P."/>
            <person name="Miao G."/>
            <person name="Wang J."/>
            <person name="Wang Q."/>
            <person name="Steinberg C.E."/>
            <person name="Wang H."/>
            <person name="Li N."/>
            <person name="Qian L."/>
            <person name="Zhang G."/>
            <person name="Li Y."/>
            <person name="Yang H."/>
            <person name="Liu X."/>
            <person name="Wang J."/>
            <person name="Yin Y."/>
            <person name="Wang J."/>
        </authorList>
    </citation>
    <scope>NUCLEOTIDE SEQUENCE [LARGE SCALE GENOMIC DNA]</scope>
    <source>
        <strain evidence="2">05x7-T-G4-1.051#20</strain>
    </source>
</reference>
<protein>
    <submittedName>
        <fullName evidence="2">Uncharacterized protein</fullName>
    </submittedName>
</protein>
<organism evidence="2">
    <name type="scientific">Magallana gigas</name>
    <name type="common">Pacific oyster</name>
    <name type="synonym">Crassostrea gigas</name>
    <dbReference type="NCBI Taxonomy" id="29159"/>
    <lineage>
        <taxon>Eukaryota</taxon>
        <taxon>Metazoa</taxon>
        <taxon>Spiralia</taxon>
        <taxon>Lophotrochozoa</taxon>
        <taxon>Mollusca</taxon>
        <taxon>Bivalvia</taxon>
        <taxon>Autobranchia</taxon>
        <taxon>Pteriomorphia</taxon>
        <taxon>Ostreida</taxon>
        <taxon>Ostreoidea</taxon>
        <taxon>Ostreidae</taxon>
        <taxon>Magallana</taxon>
    </lineage>
</organism>
<evidence type="ECO:0000313" key="2">
    <source>
        <dbReference type="EMBL" id="EKC29675.1"/>
    </source>
</evidence>
<dbReference type="AlphaFoldDB" id="K1QLL5"/>
<evidence type="ECO:0000256" key="1">
    <source>
        <dbReference type="SAM" id="MobiDB-lite"/>
    </source>
</evidence>
<name>K1QLL5_MAGGI</name>
<proteinExistence type="predicted"/>